<dbReference type="InterPro" id="IPR003557">
    <property type="entry name" value="Cyt_c_biogenesis_CcmC"/>
</dbReference>
<dbReference type="RefSeq" id="WP_353865017.1">
    <property type="nucleotide sequence ID" value="NZ_CP088295.1"/>
</dbReference>
<dbReference type="PANTHER" id="PTHR30071:SF1">
    <property type="entry name" value="CYTOCHROME B_B6 PROTEIN-RELATED"/>
    <property type="match status" value="1"/>
</dbReference>
<feature type="transmembrane region" description="Helical" evidence="8">
    <location>
        <begin position="111"/>
        <end position="130"/>
    </location>
</feature>
<sequence>MYGKGLRPLAAATALSVTAALALVFFWAPNDADQGFIQKIFYIHVPIAIVALCGFVAGGIMALQYLRTRDPSWDLRSYVAIHLSLMLAVGVLVTGSIWAKGSWGQWWLWDEPMLVSFLIVFLLYACYQPLRFSIEQPETQARYAAVFAVVAGAFVPINFAAVRMAESYIHPRTLGTTTGGMPGEMMITFLVALVAVALLFVTLWKYELASKSARFQLRALRKRLGADVPAPRRSGAPELS</sequence>
<dbReference type="EMBL" id="CP088295">
    <property type="protein sequence ID" value="UUY04537.1"/>
    <property type="molecule type" value="Genomic_DNA"/>
</dbReference>
<keyword evidence="7 8" id="KW-0472">Membrane</keyword>
<proteinExistence type="inferred from homology"/>
<evidence type="ECO:0000256" key="1">
    <source>
        <dbReference type="ARBA" id="ARBA00004141"/>
    </source>
</evidence>
<reference evidence="11" key="1">
    <citation type="submission" date="2021-11" db="EMBL/GenBank/DDBJ databases">
        <title>Cultivation dependent microbiological survey of springs from the worlds oldest radium mine currently devoted to the extraction of radon-saturated water.</title>
        <authorList>
            <person name="Kapinusova G."/>
            <person name="Smrhova T."/>
            <person name="Strejcek M."/>
            <person name="Suman J."/>
            <person name="Jani K."/>
            <person name="Pajer P."/>
            <person name="Uhlik O."/>
        </authorList>
    </citation>
    <scope>NUCLEOTIDE SEQUENCE [LARGE SCALE GENOMIC DNA]</scope>
    <source>
        <strain evidence="11">J379</strain>
    </source>
</reference>
<keyword evidence="6 8" id="KW-1133">Transmembrane helix</keyword>
<feature type="transmembrane region" description="Helical" evidence="8">
    <location>
        <begin position="40"/>
        <end position="66"/>
    </location>
</feature>
<name>A0ABY5PJK7_9ACTN</name>
<dbReference type="Proteomes" id="UP001058860">
    <property type="component" value="Chromosome"/>
</dbReference>
<evidence type="ECO:0000256" key="8">
    <source>
        <dbReference type="SAM" id="Phobius"/>
    </source>
</evidence>
<dbReference type="InterPro" id="IPR002541">
    <property type="entry name" value="Cyt_c_assembly"/>
</dbReference>
<evidence type="ECO:0000313" key="11">
    <source>
        <dbReference type="Proteomes" id="UP001058860"/>
    </source>
</evidence>
<feature type="transmembrane region" description="Helical" evidence="8">
    <location>
        <begin position="185"/>
        <end position="204"/>
    </location>
</feature>
<feature type="transmembrane region" description="Helical" evidence="8">
    <location>
        <begin position="142"/>
        <end position="165"/>
    </location>
</feature>
<evidence type="ECO:0000256" key="4">
    <source>
        <dbReference type="ARBA" id="ARBA00022692"/>
    </source>
</evidence>
<feature type="transmembrane region" description="Helical" evidence="8">
    <location>
        <begin position="9"/>
        <end position="28"/>
    </location>
</feature>
<feature type="domain" description="Cytochrome c assembly protein" evidence="9">
    <location>
        <begin position="12"/>
        <end position="169"/>
    </location>
</feature>
<dbReference type="PRINTS" id="PR01386">
    <property type="entry name" value="CCMCBIOGNSIS"/>
</dbReference>
<evidence type="ECO:0000256" key="7">
    <source>
        <dbReference type="ARBA" id="ARBA00023136"/>
    </source>
</evidence>
<gene>
    <name evidence="10" type="ORF">LRS13_03090</name>
</gene>
<keyword evidence="4 8" id="KW-0812">Transmembrane</keyword>
<organism evidence="10 11">
    <name type="scientific">Svornostia abyssi</name>
    <dbReference type="NCBI Taxonomy" id="2898438"/>
    <lineage>
        <taxon>Bacteria</taxon>
        <taxon>Bacillati</taxon>
        <taxon>Actinomycetota</taxon>
        <taxon>Thermoleophilia</taxon>
        <taxon>Solirubrobacterales</taxon>
        <taxon>Baekduiaceae</taxon>
        <taxon>Svornostia</taxon>
    </lineage>
</organism>
<evidence type="ECO:0000256" key="5">
    <source>
        <dbReference type="ARBA" id="ARBA00022748"/>
    </source>
</evidence>
<evidence type="ECO:0000259" key="9">
    <source>
        <dbReference type="Pfam" id="PF01578"/>
    </source>
</evidence>
<evidence type="ECO:0000256" key="2">
    <source>
        <dbReference type="ARBA" id="ARBA00005840"/>
    </source>
</evidence>
<dbReference type="PANTHER" id="PTHR30071">
    <property type="entry name" value="HEME EXPORTER PROTEIN C"/>
    <property type="match status" value="1"/>
</dbReference>
<evidence type="ECO:0000256" key="3">
    <source>
        <dbReference type="ARBA" id="ARBA00016463"/>
    </source>
</evidence>
<accession>A0ABY5PJK7</accession>
<feature type="transmembrane region" description="Helical" evidence="8">
    <location>
        <begin position="78"/>
        <end position="99"/>
    </location>
</feature>
<evidence type="ECO:0000313" key="10">
    <source>
        <dbReference type="EMBL" id="UUY04537.1"/>
    </source>
</evidence>
<keyword evidence="11" id="KW-1185">Reference proteome</keyword>
<comment type="similarity">
    <text evidence="2">Belongs to the CcmC/CycZ/HelC family.</text>
</comment>
<comment type="subcellular location">
    <subcellularLocation>
        <location evidence="1">Membrane</location>
        <topology evidence="1">Multi-pass membrane protein</topology>
    </subcellularLocation>
</comment>
<protein>
    <recommendedName>
        <fullName evidence="3">Heme exporter protein C</fullName>
    </recommendedName>
</protein>
<evidence type="ECO:0000256" key="6">
    <source>
        <dbReference type="ARBA" id="ARBA00022989"/>
    </source>
</evidence>
<keyword evidence="5" id="KW-0201">Cytochrome c-type biogenesis</keyword>
<dbReference type="Pfam" id="PF01578">
    <property type="entry name" value="Cytochrom_C_asm"/>
    <property type="match status" value="1"/>
</dbReference>
<dbReference type="InterPro" id="IPR045062">
    <property type="entry name" value="Cyt_c_biogenesis_CcsA/CcmC"/>
</dbReference>